<comment type="similarity">
    <text evidence="1">Belongs to the FMO family.</text>
</comment>
<proteinExistence type="inferred from homology"/>
<evidence type="ECO:0000256" key="3">
    <source>
        <dbReference type="ARBA" id="ARBA00022827"/>
    </source>
</evidence>
<evidence type="ECO:0000256" key="2">
    <source>
        <dbReference type="ARBA" id="ARBA00022630"/>
    </source>
</evidence>
<dbReference type="Gene3D" id="3.50.50.60">
    <property type="entry name" value="FAD/NAD(P)-binding domain"/>
    <property type="match status" value="2"/>
</dbReference>
<sequence>MGQANMNHVKIAVIGIGPAGLTALKALREEGFDAVGFERRDRVGGLWSFNPDTSYTSVLEGTVSNISKFVSGFSDFPIPDDYPAYLSGAEVAKYFRAYAKHFDLEKHVRFNTSVTAVLRHEHDGGWNVHITGPDGDTSVLFFDKVVFGTGSESVAKWPSMPGKEKFKGMILHGQSYRNPEQFRGKRVLVVGIGNTACEVSLSLTKHASGVYQAYRRGRMIVSRYLDDGTPTDSTIPWPMLRLKYLLDDKVPWLVNPLVDKFMVRKMIADASREDPSDGRLSRRERRRLAKRKATKEWRLTPCPSMAHENPAVQEHFLPALLSGEITPVRGFKDFVGSDKVLLDGGSIVEVDAVIFCTGYTLDWSIMPELDMDGACDMASTTAGEVEEQRRARARDEDPAAPPKGKEQPHLPRLYQLVFPPRYASSVAFLSCLSPQESVWCVCELASVAIGQIWAAETARDMPLEQPPAGYRKPALLPSVEEMNDQVDQYHAWWRKQWRQDSSVRQGLVRSYPFYKFMHSMAGTGMYDNLDHPFTGRGWSLRWKDKDVYRWMSKGPMNGYAWRLFDTNPRRIPGCGRKAWPGAREAMHEAYETFQSYRSNMKDEERRRKVLFEDDAKGTSVLTVAAVEKGEGGLERQPSVHIPPP</sequence>
<dbReference type="InterPro" id="IPR050346">
    <property type="entry name" value="FMO-like"/>
</dbReference>
<evidence type="ECO:0000256" key="1">
    <source>
        <dbReference type="ARBA" id="ARBA00009183"/>
    </source>
</evidence>
<dbReference type="InParanoid" id="A0A151GJ53"/>
<dbReference type="RefSeq" id="XP_040656468.1">
    <property type="nucleotide sequence ID" value="XM_040801435.1"/>
</dbReference>
<evidence type="ECO:0000256" key="6">
    <source>
        <dbReference type="SAM" id="MobiDB-lite"/>
    </source>
</evidence>
<dbReference type="InterPro" id="IPR036188">
    <property type="entry name" value="FAD/NAD-bd_sf"/>
</dbReference>
<keyword evidence="5" id="KW-0560">Oxidoreductase</keyword>
<feature type="region of interest" description="Disordered" evidence="6">
    <location>
        <begin position="381"/>
        <end position="407"/>
    </location>
</feature>
<dbReference type="EMBL" id="LAYC01000002">
    <property type="protein sequence ID" value="KYK57116.1"/>
    <property type="molecule type" value="Genomic_DNA"/>
</dbReference>
<evidence type="ECO:0000313" key="7">
    <source>
        <dbReference type="EMBL" id="KYK57116.1"/>
    </source>
</evidence>
<evidence type="ECO:0000256" key="4">
    <source>
        <dbReference type="ARBA" id="ARBA00022857"/>
    </source>
</evidence>
<gene>
    <name evidence="7" type="ORF">DCS_04123</name>
</gene>
<dbReference type="GeneID" id="63716766"/>
<comment type="caution">
    <text evidence="7">The sequence shown here is derived from an EMBL/GenBank/DDBJ whole genome shotgun (WGS) entry which is preliminary data.</text>
</comment>
<evidence type="ECO:0000256" key="5">
    <source>
        <dbReference type="ARBA" id="ARBA00023002"/>
    </source>
</evidence>
<dbReference type="PRINTS" id="PR00370">
    <property type="entry name" value="FMOXYGENASE"/>
</dbReference>
<organism evidence="7 8">
    <name type="scientific">Drechmeria coniospora</name>
    <name type="common">Nematophagous fungus</name>
    <name type="synonym">Meria coniospora</name>
    <dbReference type="NCBI Taxonomy" id="98403"/>
    <lineage>
        <taxon>Eukaryota</taxon>
        <taxon>Fungi</taxon>
        <taxon>Dikarya</taxon>
        <taxon>Ascomycota</taxon>
        <taxon>Pezizomycotina</taxon>
        <taxon>Sordariomycetes</taxon>
        <taxon>Hypocreomycetidae</taxon>
        <taxon>Hypocreales</taxon>
        <taxon>Ophiocordycipitaceae</taxon>
        <taxon>Drechmeria</taxon>
    </lineage>
</organism>
<dbReference type="OrthoDB" id="66881at2759"/>
<dbReference type="GO" id="GO:0050660">
    <property type="term" value="F:flavin adenine dinucleotide binding"/>
    <property type="evidence" value="ECO:0007669"/>
    <property type="project" value="InterPro"/>
</dbReference>
<dbReference type="InterPro" id="IPR020946">
    <property type="entry name" value="Flavin_mOase-like"/>
</dbReference>
<dbReference type="PANTHER" id="PTHR23023">
    <property type="entry name" value="DIMETHYLANILINE MONOOXYGENASE"/>
    <property type="match status" value="1"/>
</dbReference>
<dbReference type="InterPro" id="IPR000960">
    <property type="entry name" value="Flavin_mOase"/>
</dbReference>
<dbReference type="GO" id="GO:0050661">
    <property type="term" value="F:NADP binding"/>
    <property type="evidence" value="ECO:0007669"/>
    <property type="project" value="InterPro"/>
</dbReference>
<dbReference type="SUPFAM" id="SSF51905">
    <property type="entry name" value="FAD/NAD(P)-binding domain"/>
    <property type="match status" value="1"/>
</dbReference>
<accession>A0A151GJ53</accession>
<feature type="compositionally biased region" description="Basic and acidic residues" evidence="6">
    <location>
        <begin position="386"/>
        <end position="407"/>
    </location>
</feature>
<keyword evidence="7" id="KW-0503">Monooxygenase</keyword>
<keyword evidence="2" id="KW-0285">Flavoprotein</keyword>
<protein>
    <submittedName>
        <fullName evidence="7">Flavin monooxygenase-like protein</fullName>
    </submittedName>
</protein>
<name>A0A151GJ53_DRECN</name>
<keyword evidence="8" id="KW-1185">Reference proteome</keyword>
<dbReference type="Pfam" id="PF00743">
    <property type="entry name" value="FMO-like"/>
    <property type="match status" value="1"/>
</dbReference>
<evidence type="ECO:0000313" key="8">
    <source>
        <dbReference type="Proteomes" id="UP000076580"/>
    </source>
</evidence>
<dbReference type="Proteomes" id="UP000076580">
    <property type="component" value="Chromosome 02"/>
</dbReference>
<dbReference type="STRING" id="98403.A0A151GJ53"/>
<reference evidence="7 8" key="1">
    <citation type="journal article" date="2016" name="Sci. Rep.">
        <title>Insights into Adaptations to a Near-Obligate Nematode Endoparasitic Lifestyle from the Finished Genome of Drechmeria coniospora.</title>
        <authorList>
            <person name="Zhang L."/>
            <person name="Zhou Z."/>
            <person name="Guo Q."/>
            <person name="Fokkens L."/>
            <person name="Miskei M."/>
            <person name="Pocsi I."/>
            <person name="Zhang W."/>
            <person name="Chen M."/>
            <person name="Wang L."/>
            <person name="Sun Y."/>
            <person name="Donzelli B.G."/>
            <person name="Gibson D.M."/>
            <person name="Nelson D.R."/>
            <person name="Luo J.G."/>
            <person name="Rep M."/>
            <person name="Liu H."/>
            <person name="Yang S."/>
            <person name="Wang J."/>
            <person name="Krasnoff S.B."/>
            <person name="Xu Y."/>
            <person name="Molnar I."/>
            <person name="Lin M."/>
        </authorList>
    </citation>
    <scope>NUCLEOTIDE SEQUENCE [LARGE SCALE GENOMIC DNA]</scope>
    <source>
        <strain evidence="7 8">ARSEF 6962</strain>
    </source>
</reference>
<keyword evidence="3" id="KW-0274">FAD</keyword>
<dbReference type="AlphaFoldDB" id="A0A151GJ53"/>
<dbReference type="GO" id="GO:0004499">
    <property type="term" value="F:N,N-dimethylaniline monooxygenase activity"/>
    <property type="evidence" value="ECO:0007669"/>
    <property type="project" value="InterPro"/>
</dbReference>
<keyword evidence="4" id="KW-0521">NADP</keyword>